<evidence type="ECO:0000259" key="10">
    <source>
        <dbReference type="Pfam" id="PF25145"/>
    </source>
</evidence>
<evidence type="ECO:0000313" key="12">
    <source>
        <dbReference type="Proteomes" id="UP001224392"/>
    </source>
</evidence>
<organism evidence="11 12">
    <name type="scientific">Biformimicrobium ophioploci</name>
    <dbReference type="NCBI Taxonomy" id="3036711"/>
    <lineage>
        <taxon>Bacteria</taxon>
        <taxon>Pseudomonadati</taxon>
        <taxon>Pseudomonadota</taxon>
        <taxon>Gammaproteobacteria</taxon>
        <taxon>Cellvibrionales</taxon>
        <taxon>Microbulbiferaceae</taxon>
        <taxon>Biformimicrobium</taxon>
    </lineage>
</organism>
<proteinExistence type="predicted"/>
<evidence type="ECO:0000259" key="8">
    <source>
        <dbReference type="Pfam" id="PF01957"/>
    </source>
</evidence>
<dbReference type="CDD" id="cd07020">
    <property type="entry name" value="Clp_protease_NfeD_1"/>
    <property type="match status" value="1"/>
</dbReference>
<dbReference type="EMBL" id="BSYJ01000004">
    <property type="protein sequence ID" value="GMG88005.1"/>
    <property type="molecule type" value="Genomic_DNA"/>
</dbReference>
<dbReference type="Gene3D" id="2.40.50.140">
    <property type="entry name" value="Nucleic acid-binding proteins"/>
    <property type="match status" value="1"/>
</dbReference>
<evidence type="ECO:0000256" key="4">
    <source>
        <dbReference type="ARBA" id="ARBA00023136"/>
    </source>
</evidence>
<feature type="transmembrane region" description="Helical" evidence="6">
    <location>
        <begin position="295"/>
        <end position="312"/>
    </location>
</feature>
<accession>A0ABQ6M0Z1</accession>
<sequence length="482" mass="51430">MAIRVLRPFLSLIFLFVLAAMPRAWADGSVVLLKVDDAIGPAIADYLVRGIEGAPRSGADLVILQMDTPGGLDKSMRDIIKAILASPVPVATFVYPRGARAASAGTYILYASHIAAMSPATNLGAATPVQIGGPPMPGGQPGQDAPRQPRKDQDRPQQSESGDTNTSGENERAQQDQDKDAGDDKKYEPDTAIERKQVNDAVAYIRSLAELRGRNAEWAEKAVRGGVSLSAQAALNESVIDLMANDVSDLLQKINGRTVTVHGVDKVMDTAASEVVTVEPDWRNRFLQTITNPNIAYLLLLIGFYGIILEFYSPGVGVAGTIGALALLTAAYALQMLPVNVAGLAFIALGIGLMVIEMFSPSFGVVGLGGIVAFVMGSIFLIDSEVEAFKVARPLIGTIAALGGAGLLMIMHALTRSRQRKVVTGAEAMIGLEAIAEESFEHTGHVMLEGEIWRARCASPVKKGDRLEVIAVEELWLQVRHR</sequence>
<protein>
    <submittedName>
        <fullName evidence="11">Nodulation protein NfeD</fullName>
    </submittedName>
</protein>
<feature type="domain" description="NfeD integral membrane" evidence="9">
    <location>
        <begin position="294"/>
        <end position="410"/>
    </location>
</feature>
<dbReference type="SUPFAM" id="SSF141322">
    <property type="entry name" value="NfeD domain-like"/>
    <property type="match status" value="1"/>
</dbReference>
<evidence type="ECO:0000256" key="3">
    <source>
        <dbReference type="ARBA" id="ARBA00022989"/>
    </source>
</evidence>
<dbReference type="SUPFAM" id="SSF52096">
    <property type="entry name" value="ClpP/crotonase"/>
    <property type="match status" value="1"/>
</dbReference>
<dbReference type="Pfam" id="PF25145">
    <property type="entry name" value="NfeD1b_N"/>
    <property type="match status" value="1"/>
</dbReference>
<evidence type="ECO:0000256" key="1">
    <source>
        <dbReference type="ARBA" id="ARBA00004141"/>
    </source>
</evidence>
<name>A0ABQ6M0Z1_9GAMM</name>
<feature type="chain" id="PRO_5045561494" evidence="7">
    <location>
        <begin position="27"/>
        <end position="482"/>
    </location>
</feature>
<keyword evidence="3 6" id="KW-1133">Transmembrane helix</keyword>
<dbReference type="InterPro" id="IPR012340">
    <property type="entry name" value="NA-bd_OB-fold"/>
</dbReference>
<dbReference type="InterPro" id="IPR029045">
    <property type="entry name" value="ClpP/crotonase-like_dom_sf"/>
</dbReference>
<feature type="domain" description="NfeD-like C-terminal" evidence="8">
    <location>
        <begin position="426"/>
        <end position="480"/>
    </location>
</feature>
<feature type="transmembrane region" description="Helical" evidence="6">
    <location>
        <begin position="340"/>
        <end position="356"/>
    </location>
</feature>
<evidence type="ECO:0000256" key="2">
    <source>
        <dbReference type="ARBA" id="ARBA00022692"/>
    </source>
</evidence>
<dbReference type="Pfam" id="PF24961">
    <property type="entry name" value="NfeD_membrane"/>
    <property type="match status" value="1"/>
</dbReference>
<dbReference type="InterPro" id="IPR002810">
    <property type="entry name" value="NfeD-like_C"/>
</dbReference>
<evidence type="ECO:0000256" key="7">
    <source>
        <dbReference type="SAM" id="SignalP"/>
    </source>
</evidence>
<feature type="compositionally biased region" description="Basic and acidic residues" evidence="5">
    <location>
        <begin position="169"/>
        <end position="193"/>
    </location>
</feature>
<feature type="domain" description="NfeD1b N-terminal" evidence="10">
    <location>
        <begin position="30"/>
        <end position="131"/>
    </location>
</feature>
<dbReference type="InterPro" id="IPR056738">
    <property type="entry name" value="NfeD1b_N"/>
</dbReference>
<feature type="transmembrane region" description="Helical" evidence="6">
    <location>
        <begin position="363"/>
        <end position="382"/>
    </location>
</feature>
<comment type="subcellular location">
    <subcellularLocation>
        <location evidence="1">Membrane</location>
        <topology evidence="1">Multi-pass membrane protein</topology>
    </subcellularLocation>
</comment>
<feature type="transmembrane region" description="Helical" evidence="6">
    <location>
        <begin position="394"/>
        <end position="414"/>
    </location>
</feature>
<dbReference type="RefSeq" id="WP_285764613.1">
    <property type="nucleotide sequence ID" value="NZ_BSYJ01000004.1"/>
</dbReference>
<gene>
    <name evidence="11" type="ORF">MNKW57_23260</name>
</gene>
<keyword evidence="12" id="KW-1185">Reference proteome</keyword>
<dbReference type="Gene3D" id="3.90.226.10">
    <property type="entry name" value="2-enoyl-CoA Hydratase, Chain A, domain 1"/>
    <property type="match status" value="1"/>
</dbReference>
<comment type="caution">
    <text evidence="11">The sequence shown here is derived from an EMBL/GenBank/DDBJ whole genome shotgun (WGS) entry which is preliminary data.</text>
</comment>
<dbReference type="InterPro" id="IPR052165">
    <property type="entry name" value="Membrane_assoc_protease"/>
</dbReference>
<feature type="compositionally biased region" description="Basic and acidic residues" evidence="5">
    <location>
        <begin position="147"/>
        <end position="157"/>
    </location>
</feature>
<dbReference type="PANTHER" id="PTHR33507">
    <property type="entry name" value="INNER MEMBRANE PROTEIN YBBJ"/>
    <property type="match status" value="1"/>
</dbReference>
<dbReference type="Proteomes" id="UP001224392">
    <property type="component" value="Unassembled WGS sequence"/>
</dbReference>
<feature type="compositionally biased region" description="Polar residues" evidence="5">
    <location>
        <begin position="159"/>
        <end position="168"/>
    </location>
</feature>
<keyword evidence="2 6" id="KW-0812">Transmembrane</keyword>
<keyword evidence="4 6" id="KW-0472">Membrane</keyword>
<feature type="signal peptide" evidence="7">
    <location>
        <begin position="1"/>
        <end position="26"/>
    </location>
</feature>
<dbReference type="Pfam" id="PF01957">
    <property type="entry name" value="NfeD"/>
    <property type="match status" value="1"/>
</dbReference>
<evidence type="ECO:0000259" key="9">
    <source>
        <dbReference type="Pfam" id="PF24961"/>
    </source>
</evidence>
<evidence type="ECO:0000256" key="6">
    <source>
        <dbReference type="SAM" id="Phobius"/>
    </source>
</evidence>
<feature type="region of interest" description="Disordered" evidence="5">
    <location>
        <begin position="126"/>
        <end position="193"/>
    </location>
</feature>
<reference evidence="11 12" key="1">
    <citation type="submission" date="2023-04" db="EMBL/GenBank/DDBJ databases">
        <title>Marinobulbifer ophiurae gen. nov., sp. Nov., isolate from tissue of brittle star Ophioplocus japonicus.</title>
        <authorList>
            <person name="Kawano K."/>
            <person name="Sawayama S."/>
            <person name="Nakagawa S."/>
        </authorList>
    </citation>
    <scope>NUCLEOTIDE SEQUENCE [LARGE SCALE GENOMIC DNA]</scope>
    <source>
        <strain evidence="11 12">NKW57</strain>
    </source>
</reference>
<evidence type="ECO:0000313" key="11">
    <source>
        <dbReference type="EMBL" id="GMG88005.1"/>
    </source>
</evidence>
<keyword evidence="7" id="KW-0732">Signal</keyword>
<dbReference type="PANTHER" id="PTHR33507:SF4">
    <property type="entry name" value="NODULATION COMPETITIVENESS PROTEIN NFED"/>
    <property type="match status" value="1"/>
</dbReference>
<evidence type="ECO:0000256" key="5">
    <source>
        <dbReference type="SAM" id="MobiDB-lite"/>
    </source>
</evidence>
<dbReference type="InterPro" id="IPR056739">
    <property type="entry name" value="NfeD_membrane"/>
</dbReference>